<comment type="caution">
    <text evidence="2">The sequence shown here is derived from an EMBL/GenBank/DDBJ whole genome shotgun (WGS) entry which is preliminary data.</text>
</comment>
<reference evidence="3" key="1">
    <citation type="submission" date="2024-06" db="EMBL/GenBank/DDBJ databases">
        <title>Draft Genome Sequences of Epichloe bromicola Strains Isolated from Elymus ciliaris.</title>
        <authorList>
            <consortium name="Epichloe bromicola genome sequencing consortium"/>
            <person name="Miura A."/>
            <person name="Imano S."/>
            <person name="Ashida A."/>
            <person name="Sato I."/>
            <person name="Chiba S."/>
            <person name="Tanaka A."/>
            <person name="Camagna M."/>
            <person name="Takemoto D."/>
        </authorList>
    </citation>
    <scope>NUCLEOTIDE SEQUENCE [LARGE SCALE GENOMIC DNA]</scope>
    <source>
        <strain evidence="3">DP</strain>
    </source>
</reference>
<gene>
    <name evidence="2" type="primary">g4657</name>
    <name evidence="2" type="ORF">EsDP_00004657</name>
</gene>
<feature type="region of interest" description="Disordered" evidence="1">
    <location>
        <begin position="1"/>
        <end position="45"/>
    </location>
</feature>
<protein>
    <submittedName>
        <fullName evidence="2">Uncharacterized protein</fullName>
    </submittedName>
</protein>
<evidence type="ECO:0000313" key="2">
    <source>
        <dbReference type="EMBL" id="GAB0136354.1"/>
    </source>
</evidence>
<sequence length="113" mass="11899">MSSLSRKRSAAEDTGEDQRVSPKVAKKSKQGIEADGEDDDGNPFWEGISLSVAQYTALLKAAPAINATLQQLGQAVEDVAGLAGAVVEPAKPSKKEKNKQSKANIDATSDEED</sequence>
<dbReference type="Proteomes" id="UP001562357">
    <property type="component" value="Unassembled WGS sequence"/>
</dbReference>
<accession>A0ABQ0CSD8</accession>
<proteinExistence type="predicted"/>
<dbReference type="EMBL" id="BAAFGZ010000187">
    <property type="protein sequence ID" value="GAB0136354.1"/>
    <property type="molecule type" value="Genomic_DNA"/>
</dbReference>
<name>A0ABQ0CSD8_9HYPO</name>
<evidence type="ECO:0000313" key="3">
    <source>
        <dbReference type="Proteomes" id="UP001562357"/>
    </source>
</evidence>
<feature type="region of interest" description="Disordered" evidence="1">
    <location>
        <begin position="86"/>
        <end position="113"/>
    </location>
</feature>
<keyword evidence="3" id="KW-1185">Reference proteome</keyword>
<evidence type="ECO:0000256" key="1">
    <source>
        <dbReference type="SAM" id="MobiDB-lite"/>
    </source>
</evidence>
<organism evidence="2 3">
    <name type="scientific">Epichloe bromicola</name>
    <dbReference type="NCBI Taxonomy" id="79588"/>
    <lineage>
        <taxon>Eukaryota</taxon>
        <taxon>Fungi</taxon>
        <taxon>Dikarya</taxon>
        <taxon>Ascomycota</taxon>
        <taxon>Pezizomycotina</taxon>
        <taxon>Sordariomycetes</taxon>
        <taxon>Hypocreomycetidae</taxon>
        <taxon>Hypocreales</taxon>
        <taxon>Clavicipitaceae</taxon>
        <taxon>Epichloe</taxon>
    </lineage>
</organism>